<accession>A0A4R1MM61</accession>
<keyword evidence="2" id="KW-0863">Zinc-finger</keyword>
<comment type="caution">
    <text evidence="6">The sequence shown here is derived from an EMBL/GenBank/DDBJ whole genome shotgun (WGS) entry which is preliminary data.</text>
</comment>
<evidence type="ECO:0000256" key="4">
    <source>
        <dbReference type="SAM" id="Phobius"/>
    </source>
</evidence>
<dbReference type="EMBL" id="SMGQ01000012">
    <property type="protein sequence ID" value="TCK93180.1"/>
    <property type="molecule type" value="Genomic_DNA"/>
</dbReference>
<keyword evidence="1" id="KW-0479">Metal-binding</keyword>
<evidence type="ECO:0000256" key="3">
    <source>
        <dbReference type="ARBA" id="ARBA00022833"/>
    </source>
</evidence>
<feature type="domain" description="RanBP2-type" evidence="5">
    <location>
        <begin position="2"/>
        <end position="21"/>
    </location>
</feature>
<feature type="transmembrane region" description="Helical" evidence="4">
    <location>
        <begin position="61"/>
        <end position="85"/>
    </location>
</feature>
<protein>
    <recommendedName>
        <fullName evidence="5">RanBP2-type domain-containing protein</fullName>
    </recommendedName>
</protein>
<dbReference type="InterPro" id="IPR001876">
    <property type="entry name" value="Znf_RanBP2"/>
</dbReference>
<proteinExistence type="predicted"/>
<dbReference type="AlphaFoldDB" id="A0A4R1MM61"/>
<sequence>MWECKNCKSGNSDSALFCHSCGESVNKSSNQSSASHVEKFDEFVKYSQVLIKTDDFNTLRLIGTIMKVIGVIIVVVGFFMSMGLAREYGSLGIFVLVNVIAISLSIIFFLYSELTRWMLQLHHNISISAKYTYVNTKIINELLEEVQKRDRI</sequence>
<feature type="transmembrane region" description="Helical" evidence="4">
    <location>
        <begin position="91"/>
        <end position="111"/>
    </location>
</feature>
<organism evidence="6 7">
    <name type="scientific">Natranaerovirga hydrolytica</name>
    <dbReference type="NCBI Taxonomy" id="680378"/>
    <lineage>
        <taxon>Bacteria</taxon>
        <taxon>Bacillati</taxon>
        <taxon>Bacillota</taxon>
        <taxon>Clostridia</taxon>
        <taxon>Lachnospirales</taxon>
        <taxon>Natranaerovirgaceae</taxon>
        <taxon>Natranaerovirga</taxon>
    </lineage>
</organism>
<keyword evidence="4" id="KW-0472">Membrane</keyword>
<keyword evidence="7" id="KW-1185">Reference proteome</keyword>
<evidence type="ECO:0000313" key="6">
    <source>
        <dbReference type="EMBL" id="TCK93180.1"/>
    </source>
</evidence>
<keyword evidence="4" id="KW-0812">Transmembrane</keyword>
<name>A0A4R1MM61_9FIRM</name>
<evidence type="ECO:0000256" key="2">
    <source>
        <dbReference type="ARBA" id="ARBA00022771"/>
    </source>
</evidence>
<dbReference type="RefSeq" id="WP_132282096.1">
    <property type="nucleotide sequence ID" value="NZ_SMGQ01000012.1"/>
</dbReference>
<evidence type="ECO:0000259" key="5">
    <source>
        <dbReference type="PROSITE" id="PS01358"/>
    </source>
</evidence>
<evidence type="ECO:0000313" key="7">
    <source>
        <dbReference type="Proteomes" id="UP000294545"/>
    </source>
</evidence>
<dbReference type="PROSITE" id="PS01358">
    <property type="entry name" value="ZF_RANBP2_1"/>
    <property type="match status" value="1"/>
</dbReference>
<keyword evidence="3" id="KW-0862">Zinc</keyword>
<keyword evidence="4" id="KW-1133">Transmembrane helix</keyword>
<dbReference type="GO" id="GO:0008270">
    <property type="term" value="F:zinc ion binding"/>
    <property type="evidence" value="ECO:0007669"/>
    <property type="project" value="UniProtKB-KW"/>
</dbReference>
<dbReference type="Proteomes" id="UP000294545">
    <property type="component" value="Unassembled WGS sequence"/>
</dbReference>
<reference evidence="6 7" key="1">
    <citation type="submission" date="2019-03" db="EMBL/GenBank/DDBJ databases">
        <title>Genomic Encyclopedia of Type Strains, Phase IV (KMG-IV): sequencing the most valuable type-strain genomes for metagenomic binning, comparative biology and taxonomic classification.</title>
        <authorList>
            <person name="Goeker M."/>
        </authorList>
    </citation>
    <scope>NUCLEOTIDE SEQUENCE [LARGE SCALE GENOMIC DNA]</scope>
    <source>
        <strain evidence="6 7">DSM 24176</strain>
    </source>
</reference>
<evidence type="ECO:0000256" key="1">
    <source>
        <dbReference type="ARBA" id="ARBA00022723"/>
    </source>
</evidence>
<gene>
    <name evidence="6" type="ORF">EDC19_1368</name>
</gene>